<evidence type="ECO:0000313" key="8">
    <source>
        <dbReference type="EMBL" id="GMG82701.1"/>
    </source>
</evidence>
<comment type="similarity">
    <text evidence="1">Belongs to the CcdB toxin family.</text>
</comment>
<evidence type="ECO:0000256" key="3">
    <source>
        <dbReference type="ARBA" id="ARBA00022491"/>
    </source>
</evidence>
<dbReference type="Pfam" id="PF01845">
    <property type="entry name" value="CcdB"/>
    <property type="match status" value="1"/>
</dbReference>
<reference evidence="8 9" key="1">
    <citation type="submission" date="2023-04" db="EMBL/GenBank/DDBJ databases">
        <title>Marinoamorphus aggregata gen. nov., sp. Nov., isolate from tissue of brittle star Ophioplocus japonicus.</title>
        <authorList>
            <person name="Kawano K."/>
            <person name="Sawayama S."/>
            <person name="Nakagawa S."/>
        </authorList>
    </citation>
    <scope>NUCLEOTIDE SEQUENCE [LARGE SCALE GENOMIC DNA]</scope>
    <source>
        <strain evidence="8 9">NKW23</strain>
    </source>
</reference>
<evidence type="ECO:0000256" key="6">
    <source>
        <dbReference type="ARBA" id="ARBA00029628"/>
    </source>
</evidence>
<comment type="caution">
    <text evidence="8">The sequence shown here is derived from an EMBL/GenBank/DDBJ whole genome shotgun (WGS) entry which is preliminary data.</text>
</comment>
<dbReference type="RefSeq" id="WP_285671489.1">
    <property type="nucleotide sequence ID" value="NZ_BSYI01000012.1"/>
</dbReference>
<accession>A0ABQ6LQ35</accession>
<keyword evidence="9" id="KW-1185">Reference proteome</keyword>
<protein>
    <recommendedName>
        <fullName evidence="2">Toxin CcdB</fullName>
    </recommendedName>
    <alternativeName>
        <fullName evidence="7">Cytotoxic protein CcdB</fullName>
    </alternativeName>
    <alternativeName>
        <fullName evidence="6">Protein LetD</fullName>
    </alternativeName>
</protein>
<evidence type="ECO:0000256" key="5">
    <source>
        <dbReference type="ARBA" id="ARBA00023163"/>
    </source>
</evidence>
<gene>
    <name evidence="8" type="ORF">LNKW23_19140</name>
</gene>
<evidence type="ECO:0000256" key="1">
    <source>
        <dbReference type="ARBA" id="ARBA00005230"/>
    </source>
</evidence>
<keyword evidence="3" id="KW-0678">Repressor</keyword>
<dbReference type="InterPro" id="IPR002712">
    <property type="entry name" value="CcdB"/>
</dbReference>
<dbReference type="EMBL" id="BSYI01000012">
    <property type="protein sequence ID" value="GMG82701.1"/>
    <property type="molecule type" value="Genomic_DNA"/>
</dbReference>
<evidence type="ECO:0000256" key="4">
    <source>
        <dbReference type="ARBA" id="ARBA00023015"/>
    </source>
</evidence>
<evidence type="ECO:0000313" key="9">
    <source>
        <dbReference type="Proteomes" id="UP001239909"/>
    </source>
</evidence>
<dbReference type="Gene3D" id="2.30.30.110">
    <property type="match status" value="1"/>
</dbReference>
<name>A0ABQ6LQ35_9RHOB</name>
<evidence type="ECO:0000256" key="7">
    <source>
        <dbReference type="ARBA" id="ARBA00033135"/>
    </source>
</evidence>
<dbReference type="SUPFAM" id="SSF50118">
    <property type="entry name" value="Cell growth inhibitor/plasmid maintenance toxic component"/>
    <property type="match status" value="1"/>
</dbReference>
<sequence length="99" mass="10792">MARFDVYANPDGAGYLLDVQTDLLDGLNTRIVVPLLPANDAPSPAQRLNPVFEIVNQRHVMVTQFIAAVPRAILKEPVTTLADHDAEITGALDMAFFGF</sequence>
<dbReference type="InterPro" id="IPR011067">
    <property type="entry name" value="Plasmid_toxin/cell-grow_inhib"/>
</dbReference>
<proteinExistence type="inferred from homology"/>
<keyword evidence="4" id="KW-0805">Transcription regulation</keyword>
<keyword evidence="5" id="KW-0804">Transcription</keyword>
<evidence type="ECO:0000256" key="2">
    <source>
        <dbReference type="ARBA" id="ARBA00015075"/>
    </source>
</evidence>
<organism evidence="8 9">
    <name type="scientific">Paralimibaculum aggregatum</name>
    <dbReference type="NCBI Taxonomy" id="3036245"/>
    <lineage>
        <taxon>Bacteria</taxon>
        <taxon>Pseudomonadati</taxon>
        <taxon>Pseudomonadota</taxon>
        <taxon>Alphaproteobacteria</taxon>
        <taxon>Rhodobacterales</taxon>
        <taxon>Paracoccaceae</taxon>
        <taxon>Paralimibaculum</taxon>
    </lineage>
</organism>
<dbReference type="Proteomes" id="UP001239909">
    <property type="component" value="Unassembled WGS sequence"/>
</dbReference>